<gene>
    <name evidence="3" type="ORF">TorRG33x02_328990</name>
</gene>
<keyword evidence="4" id="KW-1185">Reference proteome</keyword>
<dbReference type="Proteomes" id="UP000237000">
    <property type="component" value="Unassembled WGS sequence"/>
</dbReference>
<feature type="repeat" description="ANK" evidence="1">
    <location>
        <begin position="32"/>
        <end position="64"/>
    </location>
</feature>
<organism evidence="3 4">
    <name type="scientific">Trema orientale</name>
    <name type="common">Charcoal tree</name>
    <name type="synonym">Celtis orientalis</name>
    <dbReference type="NCBI Taxonomy" id="63057"/>
    <lineage>
        <taxon>Eukaryota</taxon>
        <taxon>Viridiplantae</taxon>
        <taxon>Streptophyta</taxon>
        <taxon>Embryophyta</taxon>
        <taxon>Tracheophyta</taxon>
        <taxon>Spermatophyta</taxon>
        <taxon>Magnoliopsida</taxon>
        <taxon>eudicotyledons</taxon>
        <taxon>Gunneridae</taxon>
        <taxon>Pentapetalae</taxon>
        <taxon>rosids</taxon>
        <taxon>fabids</taxon>
        <taxon>Rosales</taxon>
        <taxon>Cannabaceae</taxon>
        <taxon>Trema</taxon>
    </lineage>
</organism>
<dbReference type="EMBL" id="JXTC01000575">
    <property type="protein sequence ID" value="PON45365.1"/>
    <property type="molecule type" value="Genomic_DNA"/>
</dbReference>
<feature type="transmembrane region" description="Helical" evidence="2">
    <location>
        <begin position="123"/>
        <end position="142"/>
    </location>
</feature>
<evidence type="ECO:0000313" key="4">
    <source>
        <dbReference type="Proteomes" id="UP000237000"/>
    </source>
</evidence>
<dbReference type="InterPro" id="IPR002110">
    <property type="entry name" value="Ankyrin_rpt"/>
</dbReference>
<name>A0A2P5B998_TREOI</name>
<feature type="transmembrane region" description="Helical" evidence="2">
    <location>
        <begin position="240"/>
        <end position="264"/>
    </location>
</feature>
<dbReference type="Gene3D" id="1.25.40.20">
    <property type="entry name" value="Ankyrin repeat-containing domain"/>
    <property type="match status" value="1"/>
</dbReference>
<comment type="caution">
    <text evidence="3">The sequence shown here is derived from an EMBL/GenBank/DDBJ whole genome shotgun (WGS) entry which is preliminary data.</text>
</comment>
<proteinExistence type="predicted"/>
<feature type="transmembrane region" description="Helical" evidence="2">
    <location>
        <begin position="215"/>
        <end position="234"/>
    </location>
</feature>
<feature type="transmembrane region" description="Helical" evidence="2">
    <location>
        <begin position="183"/>
        <end position="203"/>
    </location>
</feature>
<dbReference type="InParanoid" id="A0A2P5B998"/>
<evidence type="ECO:0000313" key="3">
    <source>
        <dbReference type="EMBL" id="PON45365.1"/>
    </source>
</evidence>
<keyword evidence="2 3" id="KW-0812">Transmembrane</keyword>
<reference evidence="4" key="1">
    <citation type="submission" date="2016-06" db="EMBL/GenBank/DDBJ databases">
        <title>Parallel loss of symbiosis genes in relatives of nitrogen-fixing non-legume Parasponia.</title>
        <authorList>
            <person name="Van Velzen R."/>
            <person name="Holmer R."/>
            <person name="Bu F."/>
            <person name="Rutten L."/>
            <person name="Van Zeijl A."/>
            <person name="Liu W."/>
            <person name="Santuari L."/>
            <person name="Cao Q."/>
            <person name="Sharma T."/>
            <person name="Shen D."/>
            <person name="Roswanjaya Y."/>
            <person name="Wardhani T."/>
            <person name="Kalhor M.S."/>
            <person name="Jansen J."/>
            <person name="Van den Hoogen J."/>
            <person name="Gungor B."/>
            <person name="Hartog M."/>
            <person name="Hontelez J."/>
            <person name="Verver J."/>
            <person name="Yang W.-C."/>
            <person name="Schijlen E."/>
            <person name="Repin R."/>
            <person name="Schilthuizen M."/>
            <person name="Schranz E."/>
            <person name="Heidstra R."/>
            <person name="Miyata K."/>
            <person name="Fedorova E."/>
            <person name="Kohlen W."/>
            <person name="Bisseling T."/>
            <person name="Smit S."/>
            <person name="Geurts R."/>
        </authorList>
    </citation>
    <scope>NUCLEOTIDE SEQUENCE [LARGE SCALE GENOMIC DNA]</scope>
    <source>
        <strain evidence="4">cv. RG33-2</strain>
    </source>
</reference>
<sequence length="311" mass="34671">MVEWWTVSEENQERKQLLREKKKVLSLVENNDGNSLLHVACKSSDSSLVEKLVRLGADISACNYEKLYPHQCGSNAIITDLIHQSLLAVTNRQPSYIVSFALKGSLVFRPSLKFNKGLSNTDIALFVVVIAMVISVCALTMATPPGGVLVADYELSKGFYVNGTSTHEDNNGRNIPGKSVLSWTYLTLVWLCNSACFFMSLMFNAILMPTQRKSGFWAALTISFFAGAQYLSWVCAVSYHWLYVAATASELSVVLIFIVGFGYYQDHDAKICEITSSFQNFHGLQMAFNDNRGANFQPVTVNDELEVIRRI</sequence>
<keyword evidence="2" id="KW-0472">Membrane</keyword>
<evidence type="ECO:0000256" key="2">
    <source>
        <dbReference type="SAM" id="Phobius"/>
    </source>
</evidence>
<protein>
    <submittedName>
        <fullName evidence="3">Transmembrane protein</fullName>
    </submittedName>
</protein>
<dbReference type="SMART" id="SM00248">
    <property type="entry name" value="ANK"/>
    <property type="match status" value="1"/>
</dbReference>
<dbReference type="PROSITE" id="PS50297">
    <property type="entry name" value="ANK_REP_REGION"/>
    <property type="match status" value="1"/>
</dbReference>
<keyword evidence="1" id="KW-0040">ANK repeat</keyword>
<dbReference type="OrthoDB" id="10490175at2759"/>
<dbReference type="SUPFAM" id="SSF48403">
    <property type="entry name" value="Ankyrin repeat"/>
    <property type="match status" value="1"/>
</dbReference>
<evidence type="ECO:0000256" key="1">
    <source>
        <dbReference type="PROSITE-ProRule" id="PRU00023"/>
    </source>
</evidence>
<dbReference type="PROSITE" id="PS50088">
    <property type="entry name" value="ANK_REPEAT"/>
    <property type="match status" value="1"/>
</dbReference>
<keyword evidence="2" id="KW-1133">Transmembrane helix</keyword>
<dbReference type="InterPro" id="IPR036770">
    <property type="entry name" value="Ankyrin_rpt-contain_sf"/>
</dbReference>
<dbReference type="AlphaFoldDB" id="A0A2P5B998"/>
<accession>A0A2P5B998</accession>
<dbReference type="Pfam" id="PF00023">
    <property type="entry name" value="Ank"/>
    <property type="match status" value="1"/>
</dbReference>